<dbReference type="Pfam" id="PF00005">
    <property type="entry name" value="ABC_tran"/>
    <property type="match status" value="1"/>
</dbReference>
<dbReference type="PROSITE" id="PS00211">
    <property type="entry name" value="ABC_TRANSPORTER_1"/>
    <property type="match status" value="1"/>
</dbReference>
<feature type="domain" description="ABC transporter" evidence="4">
    <location>
        <begin position="2"/>
        <end position="238"/>
    </location>
</feature>
<dbReference type="SMART" id="SM00382">
    <property type="entry name" value="AAA"/>
    <property type="match status" value="1"/>
</dbReference>
<dbReference type="PROSITE" id="PS50893">
    <property type="entry name" value="ABC_TRANSPORTER_2"/>
    <property type="match status" value="1"/>
</dbReference>
<dbReference type="Gene3D" id="3.40.50.300">
    <property type="entry name" value="P-loop containing nucleotide triphosphate hydrolases"/>
    <property type="match status" value="1"/>
</dbReference>
<evidence type="ECO:0000259" key="4">
    <source>
        <dbReference type="PROSITE" id="PS50893"/>
    </source>
</evidence>
<dbReference type="EMBL" id="GU567997">
    <property type="protein sequence ID" value="ADI22823.1"/>
    <property type="molecule type" value="Genomic_DNA"/>
</dbReference>
<protein>
    <submittedName>
        <fullName evidence="5">ABC-type transport system involved in resistance to organic solvents, ATPase component</fullName>
    </submittedName>
</protein>
<evidence type="ECO:0000256" key="3">
    <source>
        <dbReference type="ARBA" id="ARBA00022840"/>
    </source>
</evidence>
<proteinExistence type="predicted"/>
<dbReference type="InterPro" id="IPR017871">
    <property type="entry name" value="ABC_transporter-like_CS"/>
</dbReference>
<dbReference type="AlphaFoldDB" id="E7C5U9"/>
<accession>E7C5U9</accession>
<evidence type="ECO:0000313" key="5">
    <source>
        <dbReference type="EMBL" id="ADI22823.1"/>
    </source>
</evidence>
<keyword evidence="1" id="KW-0813">Transport</keyword>
<dbReference type="SUPFAM" id="SSF52540">
    <property type="entry name" value="P-loop containing nucleoside triphosphate hydrolases"/>
    <property type="match status" value="1"/>
</dbReference>
<keyword evidence="3" id="KW-0067">ATP-binding</keyword>
<dbReference type="GO" id="GO:0005524">
    <property type="term" value="F:ATP binding"/>
    <property type="evidence" value="ECO:0007669"/>
    <property type="project" value="UniProtKB-KW"/>
</dbReference>
<evidence type="ECO:0000256" key="2">
    <source>
        <dbReference type="ARBA" id="ARBA00022741"/>
    </source>
</evidence>
<organism evidence="5">
    <name type="scientific">uncultured Oceanospirillales bacterium HF0500_29K23</name>
    <dbReference type="NCBI Taxonomy" id="723622"/>
    <lineage>
        <taxon>Bacteria</taxon>
        <taxon>Pseudomonadati</taxon>
        <taxon>Pseudomonadota</taxon>
        <taxon>Gammaproteobacteria</taxon>
        <taxon>Oceanospirillales</taxon>
        <taxon>environmental samples</taxon>
    </lineage>
</organism>
<keyword evidence="2" id="KW-0547">Nucleotide-binding</keyword>
<dbReference type="CDD" id="cd03261">
    <property type="entry name" value="ABC_Org_Solvent_Resistant"/>
    <property type="match status" value="1"/>
</dbReference>
<sequence>MIEVSQLHKSFGQQQVLRGVSLTIDEGESVVIIGGSGCGKSVLLRHIIGLVQPDEGDVKIDGQSIADLSERELIKVRRKFGMLFQGAALFDSLTVEENVGFLLDREQTMSPAEIRGTVADALELVDLGGTQAKKPAELSGGMKKRVGLARAIVYKPQIILYDEPTTGLDPVVADSIDQLVIRMRDQLKCTTIVVTHDTRSMRRVGNRVMLLHHGEIHANGTPDDIFNSTDPVVHKFVNGIADPKDLEF</sequence>
<reference evidence="5" key="1">
    <citation type="submission" date="2010-01" db="EMBL/GenBank/DDBJ databases">
        <title>Genome fragments of uncultured bacteria from the North Pacific subtropical Gyre.</title>
        <authorList>
            <person name="Pham V.D."/>
            <person name="Delong E.F."/>
        </authorList>
    </citation>
    <scope>NUCLEOTIDE SEQUENCE</scope>
</reference>
<name>E7C5U9_9GAMM</name>
<evidence type="ECO:0000256" key="1">
    <source>
        <dbReference type="ARBA" id="ARBA00022448"/>
    </source>
</evidence>
<dbReference type="PANTHER" id="PTHR43023:SF6">
    <property type="entry name" value="INTERMEMBRANE PHOSPHOLIPID TRANSPORT SYSTEM ATP-BINDING PROTEIN MLAF"/>
    <property type="match status" value="1"/>
</dbReference>
<dbReference type="InterPro" id="IPR027417">
    <property type="entry name" value="P-loop_NTPase"/>
</dbReference>
<dbReference type="PANTHER" id="PTHR43023">
    <property type="entry name" value="PROTEIN TRIGALACTOSYLDIACYLGLYCEROL 3, CHLOROPLASTIC"/>
    <property type="match status" value="1"/>
</dbReference>
<dbReference type="GO" id="GO:0016887">
    <property type="term" value="F:ATP hydrolysis activity"/>
    <property type="evidence" value="ECO:0007669"/>
    <property type="project" value="InterPro"/>
</dbReference>
<dbReference type="InterPro" id="IPR003593">
    <property type="entry name" value="AAA+_ATPase"/>
</dbReference>
<dbReference type="InterPro" id="IPR003439">
    <property type="entry name" value="ABC_transporter-like_ATP-bd"/>
</dbReference>